<keyword evidence="1" id="KW-0238">DNA-binding</keyword>
<dbReference type="GO" id="GO:0003677">
    <property type="term" value="F:DNA binding"/>
    <property type="evidence" value="ECO:0007669"/>
    <property type="project" value="UniProtKB-KW"/>
</dbReference>
<dbReference type="InterPro" id="IPR030489">
    <property type="entry name" value="TR_Rrf2-type_CS"/>
</dbReference>
<name>A0A917DTF7_9BACT</name>
<evidence type="ECO:0000313" key="3">
    <source>
        <dbReference type="Proteomes" id="UP000609064"/>
    </source>
</evidence>
<dbReference type="GO" id="GO:0005829">
    <property type="term" value="C:cytosol"/>
    <property type="evidence" value="ECO:0007669"/>
    <property type="project" value="TreeGrafter"/>
</dbReference>
<dbReference type="PANTHER" id="PTHR33221:SF5">
    <property type="entry name" value="HTH-TYPE TRANSCRIPTIONAL REGULATOR ISCR"/>
    <property type="match status" value="1"/>
</dbReference>
<dbReference type="SUPFAM" id="SSF46785">
    <property type="entry name" value="Winged helix' DNA-binding domain"/>
    <property type="match status" value="1"/>
</dbReference>
<proteinExistence type="predicted"/>
<dbReference type="Proteomes" id="UP000609064">
    <property type="component" value="Unassembled WGS sequence"/>
</dbReference>
<dbReference type="AlphaFoldDB" id="A0A917DTF7"/>
<dbReference type="RefSeq" id="WP_188767951.1">
    <property type="nucleotide sequence ID" value="NZ_BMKK01000007.1"/>
</dbReference>
<gene>
    <name evidence="2" type="ORF">GCM10011514_36010</name>
</gene>
<dbReference type="EMBL" id="BMKK01000007">
    <property type="protein sequence ID" value="GGD68700.1"/>
    <property type="molecule type" value="Genomic_DNA"/>
</dbReference>
<keyword evidence="3" id="KW-1185">Reference proteome</keyword>
<dbReference type="NCBIfam" id="TIGR00738">
    <property type="entry name" value="rrf2_super"/>
    <property type="match status" value="1"/>
</dbReference>
<comment type="caution">
    <text evidence="2">The sequence shown here is derived from an EMBL/GenBank/DDBJ whole genome shotgun (WGS) entry which is preliminary data.</text>
</comment>
<organism evidence="2 3">
    <name type="scientific">Emticicia aquatilis</name>
    <dbReference type="NCBI Taxonomy" id="1537369"/>
    <lineage>
        <taxon>Bacteria</taxon>
        <taxon>Pseudomonadati</taxon>
        <taxon>Bacteroidota</taxon>
        <taxon>Cytophagia</taxon>
        <taxon>Cytophagales</taxon>
        <taxon>Leadbetterellaceae</taxon>
        <taxon>Emticicia</taxon>
    </lineage>
</organism>
<dbReference type="InterPro" id="IPR036390">
    <property type="entry name" value="WH_DNA-bd_sf"/>
</dbReference>
<dbReference type="PROSITE" id="PS01332">
    <property type="entry name" value="HTH_RRF2_1"/>
    <property type="match status" value="1"/>
</dbReference>
<dbReference type="InterPro" id="IPR036388">
    <property type="entry name" value="WH-like_DNA-bd_sf"/>
</dbReference>
<dbReference type="PANTHER" id="PTHR33221">
    <property type="entry name" value="WINGED HELIX-TURN-HELIX TRANSCRIPTIONAL REGULATOR, RRF2 FAMILY"/>
    <property type="match status" value="1"/>
</dbReference>
<evidence type="ECO:0000313" key="2">
    <source>
        <dbReference type="EMBL" id="GGD68700.1"/>
    </source>
</evidence>
<protein>
    <submittedName>
        <fullName evidence="2">Rrf2 family transcriptional regulator</fullName>
    </submittedName>
</protein>
<dbReference type="Gene3D" id="1.10.10.10">
    <property type="entry name" value="Winged helix-like DNA-binding domain superfamily/Winged helix DNA-binding domain"/>
    <property type="match status" value="1"/>
</dbReference>
<dbReference type="GO" id="GO:0003700">
    <property type="term" value="F:DNA-binding transcription factor activity"/>
    <property type="evidence" value="ECO:0007669"/>
    <property type="project" value="TreeGrafter"/>
</dbReference>
<dbReference type="Pfam" id="PF02082">
    <property type="entry name" value="Rrf2"/>
    <property type="match status" value="1"/>
</dbReference>
<dbReference type="InterPro" id="IPR000944">
    <property type="entry name" value="Tscrpt_reg_Rrf2"/>
</dbReference>
<evidence type="ECO:0000256" key="1">
    <source>
        <dbReference type="ARBA" id="ARBA00023125"/>
    </source>
</evidence>
<dbReference type="PROSITE" id="PS51197">
    <property type="entry name" value="HTH_RRF2_2"/>
    <property type="match status" value="1"/>
</dbReference>
<sequence>MITKKAKYALKALSVLAKNYEAKSSLTLGDIAAEDNLPKKFLETILHDLRRAGILSSTQGKNGGYFLNTHPSQIVIAKLIRLIDGPIAPTLCVSLHFYGKCDDCVSEEKCKIRPLMMQVRDANLSVYENMTLADIL</sequence>
<reference evidence="2" key="1">
    <citation type="journal article" date="2014" name="Int. J. Syst. Evol. Microbiol.">
        <title>Complete genome sequence of Corynebacterium casei LMG S-19264T (=DSM 44701T), isolated from a smear-ripened cheese.</title>
        <authorList>
            <consortium name="US DOE Joint Genome Institute (JGI-PGF)"/>
            <person name="Walter F."/>
            <person name="Albersmeier A."/>
            <person name="Kalinowski J."/>
            <person name="Ruckert C."/>
        </authorList>
    </citation>
    <scope>NUCLEOTIDE SEQUENCE</scope>
    <source>
        <strain evidence="2">CGMCC 1.15958</strain>
    </source>
</reference>
<accession>A0A917DTF7</accession>
<reference evidence="2" key="2">
    <citation type="submission" date="2020-09" db="EMBL/GenBank/DDBJ databases">
        <authorList>
            <person name="Sun Q."/>
            <person name="Zhou Y."/>
        </authorList>
    </citation>
    <scope>NUCLEOTIDE SEQUENCE</scope>
    <source>
        <strain evidence="2">CGMCC 1.15958</strain>
    </source>
</reference>